<feature type="domain" description="Heparan-alpha-glucosaminide N-acetyltransferase catalytic" evidence="3">
    <location>
        <begin position="209"/>
        <end position="325"/>
    </location>
</feature>
<reference evidence="5" key="3">
    <citation type="submission" date="2015-06" db="UniProtKB">
        <authorList>
            <consortium name="EnsemblMetazoa"/>
        </authorList>
    </citation>
    <scope>IDENTIFICATION</scope>
</reference>
<keyword evidence="2" id="KW-0472">Membrane</keyword>
<dbReference type="FunCoup" id="T1FSJ7">
    <property type="interactions" value="474"/>
</dbReference>
<evidence type="ECO:0000259" key="3">
    <source>
        <dbReference type="Pfam" id="PF07786"/>
    </source>
</evidence>
<dbReference type="OMA" id="SKQCSIN"/>
<dbReference type="InterPro" id="IPR012429">
    <property type="entry name" value="HGSNAT_cat"/>
</dbReference>
<reference evidence="4 6" key="2">
    <citation type="journal article" date="2013" name="Nature">
        <title>Insights into bilaterian evolution from three spiralian genomes.</title>
        <authorList>
            <person name="Simakov O."/>
            <person name="Marletaz F."/>
            <person name="Cho S.J."/>
            <person name="Edsinger-Gonzales E."/>
            <person name="Havlak P."/>
            <person name="Hellsten U."/>
            <person name="Kuo D.H."/>
            <person name="Larsson T."/>
            <person name="Lv J."/>
            <person name="Arendt D."/>
            <person name="Savage R."/>
            <person name="Osoegawa K."/>
            <person name="de Jong P."/>
            <person name="Grimwood J."/>
            <person name="Chapman J.A."/>
            <person name="Shapiro H."/>
            <person name="Aerts A."/>
            <person name="Otillar R.P."/>
            <person name="Terry A.Y."/>
            <person name="Boore J.L."/>
            <person name="Grigoriev I.V."/>
            <person name="Lindberg D.R."/>
            <person name="Seaver E.C."/>
            <person name="Weisblat D.A."/>
            <person name="Putnam N.H."/>
            <person name="Rokhsar D.S."/>
        </authorList>
    </citation>
    <scope>NUCLEOTIDE SEQUENCE</scope>
</reference>
<dbReference type="KEGG" id="hro:HELRODRAFT_191057"/>
<feature type="transmembrane region" description="Helical" evidence="2">
    <location>
        <begin position="469"/>
        <end position="491"/>
    </location>
</feature>
<dbReference type="Proteomes" id="UP000015101">
    <property type="component" value="Unassembled WGS sequence"/>
</dbReference>
<keyword evidence="2" id="KW-1133">Transmembrane helix</keyword>
<keyword evidence="2" id="KW-0812">Transmembrane</keyword>
<feature type="transmembrane region" description="Helical" evidence="2">
    <location>
        <begin position="537"/>
        <end position="556"/>
    </location>
</feature>
<feature type="transmembrane region" description="Helical" evidence="2">
    <location>
        <begin position="215"/>
        <end position="237"/>
    </location>
</feature>
<dbReference type="AlphaFoldDB" id="T1FSJ7"/>
<dbReference type="HOGENOM" id="CLU_029171_3_2_1"/>
<dbReference type="InParanoid" id="T1FSJ7"/>
<feature type="transmembrane region" description="Helical" evidence="2">
    <location>
        <begin position="30"/>
        <end position="53"/>
    </location>
</feature>
<dbReference type="CTD" id="20211794"/>
<evidence type="ECO:0000313" key="4">
    <source>
        <dbReference type="EMBL" id="ESO07093.1"/>
    </source>
</evidence>
<feature type="transmembrane region" description="Helical" evidence="2">
    <location>
        <begin position="503"/>
        <end position="525"/>
    </location>
</feature>
<dbReference type="RefSeq" id="XP_009014471.1">
    <property type="nucleotide sequence ID" value="XM_009016223.1"/>
</dbReference>
<keyword evidence="6" id="KW-1185">Reference proteome</keyword>
<dbReference type="OrthoDB" id="2149840at2759"/>
<dbReference type="EMBL" id="AMQM01003541">
    <property type="status" value="NOT_ANNOTATED_CDS"/>
    <property type="molecule type" value="Genomic_DNA"/>
</dbReference>
<evidence type="ECO:0000256" key="1">
    <source>
        <dbReference type="SAM" id="MobiDB-lite"/>
    </source>
</evidence>
<feature type="transmembrane region" description="Helical" evidence="2">
    <location>
        <begin position="252"/>
        <end position="271"/>
    </location>
</feature>
<dbReference type="EnsemblMetazoa" id="HelroT191057">
    <property type="protein sequence ID" value="HelroP191057"/>
    <property type="gene ID" value="HelroG191057"/>
</dbReference>
<dbReference type="PANTHER" id="PTHR31061">
    <property type="entry name" value="LD22376P"/>
    <property type="match status" value="1"/>
</dbReference>
<gene>
    <name evidence="5" type="primary">20211794</name>
    <name evidence="4" type="ORF">HELRODRAFT_191057</name>
</gene>
<dbReference type="PANTHER" id="PTHR31061:SF24">
    <property type="entry name" value="LD22376P"/>
    <property type="match status" value="1"/>
</dbReference>
<dbReference type="Pfam" id="PF07786">
    <property type="entry name" value="HGSNAT_cat"/>
    <property type="match status" value="1"/>
</dbReference>
<dbReference type="eggNOG" id="KOG4683">
    <property type="taxonomic scope" value="Eukaryota"/>
</dbReference>
<feature type="transmembrane region" description="Helical" evidence="2">
    <location>
        <begin position="278"/>
        <end position="299"/>
    </location>
</feature>
<reference evidence="6" key="1">
    <citation type="submission" date="2012-12" db="EMBL/GenBank/DDBJ databases">
        <authorList>
            <person name="Hellsten U."/>
            <person name="Grimwood J."/>
            <person name="Chapman J.A."/>
            <person name="Shapiro H."/>
            <person name="Aerts A."/>
            <person name="Otillar R.P."/>
            <person name="Terry A.Y."/>
            <person name="Boore J.L."/>
            <person name="Simakov O."/>
            <person name="Marletaz F."/>
            <person name="Cho S.-J."/>
            <person name="Edsinger-Gonzales E."/>
            <person name="Havlak P."/>
            <person name="Kuo D.-H."/>
            <person name="Larsson T."/>
            <person name="Lv J."/>
            <person name="Arendt D."/>
            <person name="Savage R."/>
            <person name="Osoegawa K."/>
            <person name="de Jong P."/>
            <person name="Lindberg D.R."/>
            <person name="Seaver E.C."/>
            <person name="Weisblat D.A."/>
            <person name="Putnam N.H."/>
            <person name="Grigoriev I.V."/>
            <person name="Rokhsar D.S."/>
        </authorList>
    </citation>
    <scope>NUCLEOTIDE SEQUENCE</scope>
</reference>
<proteinExistence type="predicted"/>
<feature type="region of interest" description="Disordered" evidence="1">
    <location>
        <begin position="1"/>
        <end position="26"/>
    </location>
</feature>
<feature type="transmembrane region" description="Helical" evidence="2">
    <location>
        <begin position="438"/>
        <end position="457"/>
    </location>
</feature>
<protein>
    <recommendedName>
        <fullName evidence="3">Heparan-alpha-glucosaminide N-acetyltransferase catalytic domain-containing protein</fullName>
    </recommendedName>
</protein>
<feature type="transmembrane region" description="Helical" evidence="2">
    <location>
        <begin position="311"/>
        <end position="331"/>
    </location>
</feature>
<evidence type="ECO:0000313" key="6">
    <source>
        <dbReference type="Proteomes" id="UP000015101"/>
    </source>
</evidence>
<evidence type="ECO:0000256" key="2">
    <source>
        <dbReference type="SAM" id="Phobius"/>
    </source>
</evidence>
<organism evidence="5 6">
    <name type="scientific">Helobdella robusta</name>
    <name type="common">Californian leech</name>
    <dbReference type="NCBI Taxonomy" id="6412"/>
    <lineage>
        <taxon>Eukaryota</taxon>
        <taxon>Metazoa</taxon>
        <taxon>Spiralia</taxon>
        <taxon>Lophotrochozoa</taxon>
        <taxon>Annelida</taxon>
        <taxon>Clitellata</taxon>
        <taxon>Hirudinea</taxon>
        <taxon>Rhynchobdellida</taxon>
        <taxon>Glossiphoniidae</taxon>
        <taxon>Helobdella</taxon>
    </lineage>
</organism>
<feature type="transmembrane region" description="Helical" evidence="2">
    <location>
        <begin position="355"/>
        <end position="376"/>
    </location>
</feature>
<name>T1FSJ7_HELRO</name>
<dbReference type="EMBL" id="KB096222">
    <property type="protein sequence ID" value="ESO07093.1"/>
    <property type="molecule type" value="Genomic_DNA"/>
</dbReference>
<dbReference type="GeneID" id="20211794"/>
<evidence type="ECO:0000313" key="5">
    <source>
        <dbReference type="EnsemblMetazoa" id="HelroP191057"/>
    </source>
</evidence>
<sequence>MSSNSSGFSSSNGISSSSSSRRSSSSSGSLRLSLCAILFLSFLFNFSGTAAVADENGLCQNDHPCDTNNQNTADNNNVTYKKLDEAQVTFISHLKFNSCLGFVSHDCWLCPYKNKTLPSASNVTLLFDTKFTQTFVIFNGSSNFSIFISAEDFNLENQAEYFYEIFENATSAMSKNEGVNGEEGRNDGERVNEVRDDGLLLLYVREKPRVKSIDAFRGLSLILMIFVNCGGGGYWYFQHSTWNGLTLADVVFPWFVFIMGMTSVVSTGAMLRKGKTKWLIIRSSAIRSLTLFAIGLVLSNQNCSYLSNLRIFGVLQRLSIVYFFVAVVEVVSQHRERVDVFVGRFRMMFRDVEDYWRGWIVVITCIALHTCLTFTLPVPGCPRGYLGPGGSHDGGRHEMCVGGSAGYIDRIIVGSSHMYQRSAIKRTYKSKQPFDPEGILGTLSALVLCCLGAQMGRVSTFYGGYRSKLVRWMTWAVLLGTLGLSLCSFRQNTGPIPLNKNLWSLSFTLTTASSAIFVFIGLYILIDRLALVSGAPFIYLGMNSLLVYAGSSLLNGSFPFKFYLAANATHSHLQPLLLHLWNVLLWSLIAYVLFFKKIFVAL</sequence>
<feature type="transmembrane region" description="Helical" evidence="2">
    <location>
        <begin position="576"/>
        <end position="595"/>
    </location>
</feature>
<accession>T1FSJ7</accession>